<feature type="chain" id="PRO_5035468860" evidence="1">
    <location>
        <begin position="24"/>
        <end position="422"/>
    </location>
</feature>
<keyword evidence="1" id="KW-0732">Signal</keyword>
<dbReference type="Gene3D" id="2.170.15.10">
    <property type="entry name" value="Proaerolysin, chain A, domain 3"/>
    <property type="match status" value="1"/>
</dbReference>
<accession>A0A8K0TRD3</accession>
<evidence type="ECO:0000313" key="2">
    <source>
        <dbReference type="EMBL" id="KAH7375240.1"/>
    </source>
</evidence>
<keyword evidence="3" id="KW-1185">Reference proteome</keyword>
<organism evidence="2 3">
    <name type="scientific">Plectosphaerella cucumerina</name>
    <dbReference type="NCBI Taxonomy" id="40658"/>
    <lineage>
        <taxon>Eukaryota</taxon>
        <taxon>Fungi</taxon>
        <taxon>Dikarya</taxon>
        <taxon>Ascomycota</taxon>
        <taxon>Pezizomycotina</taxon>
        <taxon>Sordariomycetes</taxon>
        <taxon>Hypocreomycetidae</taxon>
        <taxon>Glomerellales</taxon>
        <taxon>Plectosphaerellaceae</taxon>
        <taxon>Plectosphaerella</taxon>
    </lineage>
</organism>
<name>A0A8K0TRD3_9PEZI</name>
<dbReference type="Proteomes" id="UP000813385">
    <property type="component" value="Unassembled WGS sequence"/>
</dbReference>
<evidence type="ECO:0000313" key="3">
    <source>
        <dbReference type="Proteomes" id="UP000813385"/>
    </source>
</evidence>
<protein>
    <submittedName>
        <fullName evidence="2">Uncharacterized protein</fullName>
    </submittedName>
</protein>
<dbReference type="AlphaFoldDB" id="A0A8K0TRD3"/>
<reference evidence="2" key="1">
    <citation type="journal article" date="2021" name="Nat. Commun.">
        <title>Genetic determinants of endophytism in the Arabidopsis root mycobiome.</title>
        <authorList>
            <person name="Mesny F."/>
            <person name="Miyauchi S."/>
            <person name="Thiergart T."/>
            <person name="Pickel B."/>
            <person name="Atanasova L."/>
            <person name="Karlsson M."/>
            <person name="Huettel B."/>
            <person name="Barry K.W."/>
            <person name="Haridas S."/>
            <person name="Chen C."/>
            <person name="Bauer D."/>
            <person name="Andreopoulos W."/>
            <person name="Pangilinan J."/>
            <person name="LaButti K."/>
            <person name="Riley R."/>
            <person name="Lipzen A."/>
            <person name="Clum A."/>
            <person name="Drula E."/>
            <person name="Henrissat B."/>
            <person name="Kohler A."/>
            <person name="Grigoriev I.V."/>
            <person name="Martin F.M."/>
            <person name="Hacquard S."/>
        </authorList>
    </citation>
    <scope>NUCLEOTIDE SEQUENCE</scope>
    <source>
        <strain evidence="2">MPI-CAGE-AT-0016</strain>
    </source>
</reference>
<proteinExistence type="predicted"/>
<evidence type="ECO:0000256" key="1">
    <source>
        <dbReference type="SAM" id="SignalP"/>
    </source>
</evidence>
<feature type="signal peptide" evidence="1">
    <location>
        <begin position="1"/>
        <end position="23"/>
    </location>
</feature>
<dbReference type="EMBL" id="JAGPXD010000001">
    <property type="protein sequence ID" value="KAH7375240.1"/>
    <property type="molecule type" value="Genomic_DNA"/>
</dbReference>
<dbReference type="OrthoDB" id="5299321at2759"/>
<gene>
    <name evidence="2" type="ORF">B0T11DRAFT_7363</name>
</gene>
<sequence>MSTPSFVLRGLLASPLFFALAHASPVGQLASRQNVEETPSFADIEPIVVEHGPLDDEGIKDLLSSLSVDAAPSPTQPPQVNARQDAPLALTTGVDGAFQAVEIGKACGTIAPSPVTVNGPFQTLHFFTGSSNLRAVRLTAINGEKTDLDSAVDNGDDKGEFVLAFDERITEFTVFPTEVQFTGFKLKTNKGRSYEAMSTIGAESVEGVSVPVGSGILGRVRVEACSVGIISMMAFNFIDDIESVSVVNIDYSGFTDNVLPSGPGQTVTLGSQVIDNRNSSIEQSTTLTTTAAVNRQHSLTTNFGWDFGNSVTISGSAGIPFLTQGSVSTTANWGISGGTNEQELEGETITNAGTVNLKCPARKFCVGSSFFTMFKLDVDIVATMEAKSKSGGKFTWTQAGRYEGADSLALQLRIDEADAPSE</sequence>
<dbReference type="SUPFAM" id="SSF56973">
    <property type="entry name" value="Aerolisin/ETX pore-forming domain"/>
    <property type="match status" value="1"/>
</dbReference>
<comment type="caution">
    <text evidence="2">The sequence shown here is derived from an EMBL/GenBank/DDBJ whole genome shotgun (WGS) entry which is preliminary data.</text>
</comment>